<feature type="region of interest" description="Disordered" evidence="1">
    <location>
        <begin position="320"/>
        <end position="341"/>
    </location>
</feature>
<dbReference type="GO" id="GO:0070300">
    <property type="term" value="F:phosphatidic acid binding"/>
    <property type="evidence" value="ECO:0007669"/>
    <property type="project" value="InterPro"/>
</dbReference>
<evidence type="ECO:0000313" key="2">
    <source>
        <dbReference type="Proteomes" id="UP000515123"/>
    </source>
</evidence>
<accession>A0A6P5ER08</accession>
<gene>
    <name evidence="3" type="primary">LOC109708580</name>
</gene>
<dbReference type="PANTHER" id="PTHR33971:SF4">
    <property type="entry name" value="OS07G0682700 PROTEIN"/>
    <property type="match status" value="1"/>
</dbReference>
<dbReference type="OrthoDB" id="768992at2759"/>
<name>A0A6P5ER08_ANACO</name>
<organism evidence="2 3">
    <name type="scientific">Ananas comosus</name>
    <name type="common">Pineapple</name>
    <name type="synonym">Ananas ananas</name>
    <dbReference type="NCBI Taxonomy" id="4615"/>
    <lineage>
        <taxon>Eukaryota</taxon>
        <taxon>Viridiplantae</taxon>
        <taxon>Streptophyta</taxon>
        <taxon>Embryophyta</taxon>
        <taxon>Tracheophyta</taxon>
        <taxon>Spermatophyta</taxon>
        <taxon>Magnoliopsida</taxon>
        <taxon>Liliopsida</taxon>
        <taxon>Poales</taxon>
        <taxon>Bromeliaceae</taxon>
        <taxon>Bromelioideae</taxon>
        <taxon>Ananas</taxon>
    </lineage>
</organism>
<dbReference type="AlphaFoldDB" id="A0A6P5ER08"/>
<dbReference type="GeneID" id="109708580"/>
<feature type="compositionally biased region" description="Pro residues" evidence="1">
    <location>
        <begin position="59"/>
        <end position="88"/>
    </location>
</feature>
<dbReference type="PANTHER" id="PTHR33971">
    <property type="entry name" value="OS06G0232000 PROTEIN"/>
    <property type="match status" value="1"/>
</dbReference>
<evidence type="ECO:0000256" key="1">
    <source>
        <dbReference type="SAM" id="MobiDB-lite"/>
    </source>
</evidence>
<feature type="compositionally biased region" description="Gly residues" evidence="1">
    <location>
        <begin position="1"/>
        <end position="12"/>
    </location>
</feature>
<sequence length="489" mass="55699">MADLGGGGGGGDGVDEDDEFYEYNPHPYGGGYDITLTYGKPLPPSSATCYPLSSSSSPPSLPPQPPVEPAPSPAPAPAPSPAPAPAPAPAADAPQARPATPPNIPLQTSTYAPYDYGEPEGYRPEPYYSPDLFRSWPYSSSEGFGGWRRREATDYDYWNQLMRGLDYLFGHTQGYGERRIGVDSYGIPIYANKKSGGDALTVEVEPPSVQSLDVYAMRGEQVYSAQSESWDLWHGERKEESYSYGESIHAYDRYSYGKPISVQVEPQWIHKVSYHEDYQEQRYHNEGEESSFFGNPIHAYDTHHYTQPLHVQVEPAESSWSLKSDSYENSSPYDERSEARDLDTSRYAFEQHSYEQPRYVQLEPFKPSWSQHLSYYQAWEEGADPESSYQMPNYYKDHGEMTSPKSNWNHSTFEEQSDGSTLFSSPNYAYEKHYYEQPQSIQLEPFKPSWSINNSLNIFEDGIFHKSSWDDESYSKNDDHFFPFQKYSE</sequence>
<feature type="compositionally biased region" description="Low complexity" evidence="1">
    <location>
        <begin position="89"/>
        <end position="98"/>
    </location>
</feature>
<protein>
    <submittedName>
        <fullName evidence="3">Uncharacterized protein At5g39570-like isoform X1</fullName>
    </submittedName>
</protein>
<dbReference type="RefSeq" id="XP_020085969.1">
    <property type="nucleotide sequence ID" value="XM_020230380.1"/>
</dbReference>
<dbReference type="InterPro" id="IPR038943">
    <property type="entry name" value="PLDrp1-like"/>
</dbReference>
<dbReference type="Proteomes" id="UP000515123">
    <property type="component" value="Linkage group 4"/>
</dbReference>
<feature type="compositionally biased region" description="Low complexity" evidence="1">
    <location>
        <begin position="45"/>
        <end position="58"/>
    </location>
</feature>
<keyword evidence="2" id="KW-1185">Reference proteome</keyword>
<feature type="compositionally biased region" description="Polar residues" evidence="1">
    <location>
        <begin position="320"/>
        <end position="332"/>
    </location>
</feature>
<proteinExistence type="predicted"/>
<feature type="region of interest" description="Disordered" evidence="1">
    <location>
        <begin position="1"/>
        <end position="118"/>
    </location>
</feature>
<reference evidence="3" key="2">
    <citation type="submission" date="2025-08" db="UniProtKB">
        <authorList>
            <consortium name="RefSeq"/>
        </authorList>
    </citation>
    <scope>IDENTIFICATION</scope>
    <source>
        <tissue evidence="3">Leaf</tissue>
    </source>
</reference>
<evidence type="ECO:0000313" key="3">
    <source>
        <dbReference type="RefSeq" id="XP_020085969.1"/>
    </source>
</evidence>
<reference evidence="2" key="1">
    <citation type="journal article" date="2015" name="Nat. Genet.">
        <title>The pineapple genome and the evolution of CAM photosynthesis.</title>
        <authorList>
            <person name="Ming R."/>
            <person name="VanBuren R."/>
            <person name="Wai C.M."/>
            <person name="Tang H."/>
            <person name="Schatz M.C."/>
            <person name="Bowers J.E."/>
            <person name="Lyons E."/>
            <person name="Wang M.L."/>
            <person name="Chen J."/>
            <person name="Biggers E."/>
            <person name="Zhang J."/>
            <person name="Huang L."/>
            <person name="Zhang L."/>
            <person name="Miao W."/>
            <person name="Zhang J."/>
            <person name="Ye Z."/>
            <person name="Miao C."/>
            <person name="Lin Z."/>
            <person name="Wang H."/>
            <person name="Zhou H."/>
            <person name="Yim W.C."/>
            <person name="Priest H.D."/>
            <person name="Zheng C."/>
            <person name="Woodhouse M."/>
            <person name="Edger P.P."/>
            <person name="Guyot R."/>
            <person name="Guo H.B."/>
            <person name="Guo H."/>
            <person name="Zheng G."/>
            <person name="Singh R."/>
            <person name="Sharma A."/>
            <person name="Min X."/>
            <person name="Zheng Y."/>
            <person name="Lee H."/>
            <person name="Gurtowski J."/>
            <person name="Sedlazeck F.J."/>
            <person name="Harkess A."/>
            <person name="McKain M.R."/>
            <person name="Liao Z."/>
            <person name="Fang J."/>
            <person name="Liu J."/>
            <person name="Zhang X."/>
            <person name="Zhang Q."/>
            <person name="Hu W."/>
            <person name="Qin Y."/>
            <person name="Wang K."/>
            <person name="Chen L.Y."/>
            <person name="Shirley N."/>
            <person name="Lin Y.R."/>
            <person name="Liu L.Y."/>
            <person name="Hernandez A.G."/>
            <person name="Wright C.L."/>
            <person name="Bulone V."/>
            <person name="Tuskan G.A."/>
            <person name="Heath K."/>
            <person name="Zee F."/>
            <person name="Moore P.H."/>
            <person name="Sunkar R."/>
            <person name="Leebens-Mack J.H."/>
            <person name="Mockler T."/>
            <person name="Bennetzen J.L."/>
            <person name="Freeling M."/>
            <person name="Sankoff D."/>
            <person name="Paterson A.H."/>
            <person name="Zhu X."/>
            <person name="Yang X."/>
            <person name="Smith J.A."/>
            <person name="Cushman J.C."/>
            <person name="Paull R.E."/>
            <person name="Yu Q."/>
        </authorList>
    </citation>
    <scope>NUCLEOTIDE SEQUENCE [LARGE SCALE GENOMIC DNA]</scope>
    <source>
        <strain evidence="2">cv. F153</strain>
    </source>
</reference>